<comment type="similarity">
    <text evidence="1 6">Belongs to the MinC family.</text>
</comment>
<evidence type="ECO:0000256" key="2">
    <source>
        <dbReference type="ARBA" id="ARBA00022618"/>
    </source>
</evidence>
<dbReference type="PANTHER" id="PTHR34108">
    <property type="entry name" value="SEPTUM SITE-DETERMINING PROTEIN MINC"/>
    <property type="match status" value="1"/>
</dbReference>
<sequence>MAVSSKASKASKANATAVFDLKSAQLSVLALLLKTPELEALREALAERYGATPGLFEQEPLCIDLSALREAAQPLDFGALLTLLRGHGFNPVAARGGSEEQMAAARAAGLSEAPDEAAARAEPAQDLPQVVEPVAELAVETPAETVAAPAPAAPAAAARTLIIDKPLRSGQQVYARGGDLIVLAVVSFGAEVIADGSIHVYAPLRGRALAGAQGDTSARIFAAVMEPQLVSIAGTWRTLENGLPADVVGKPSQVRLDGDKLLFEPLKF</sequence>
<feature type="domain" description="Septum formation inhibitor MinC C-terminal" evidence="8">
    <location>
        <begin position="162"/>
        <end position="263"/>
    </location>
</feature>
<comment type="subunit">
    <text evidence="6">Interacts with MinD and FtsZ.</text>
</comment>
<dbReference type="Pfam" id="PF05209">
    <property type="entry name" value="MinC_N"/>
    <property type="match status" value="1"/>
</dbReference>
<evidence type="ECO:0000256" key="7">
    <source>
        <dbReference type="SAM" id="MobiDB-lite"/>
    </source>
</evidence>
<dbReference type="PANTHER" id="PTHR34108:SF1">
    <property type="entry name" value="SEPTUM SITE-DETERMINING PROTEIN MINC"/>
    <property type="match status" value="1"/>
</dbReference>
<dbReference type="Proteomes" id="UP001500279">
    <property type="component" value="Unassembled WGS sequence"/>
</dbReference>
<evidence type="ECO:0000259" key="8">
    <source>
        <dbReference type="Pfam" id="PF03775"/>
    </source>
</evidence>
<comment type="function">
    <text evidence="5 6">Cell division inhibitor that blocks the formation of polar Z ring septums. Rapidly oscillates between the poles of the cell to destabilize FtsZ filaments that have formed before they mature into polar Z rings. Prevents FtsZ polymerization.</text>
</comment>
<dbReference type="RefSeq" id="WP_231012763.1">
    <property type="nucleotide sequence ID" value="NZ_BAAAEW010000002.1"/>
</dbReference>
<evidence type="ECO:0000313" key="10">
    <source>
        <dbReference type="EMBL" id="GAA0740140.1"/>
    </source>
</evidence>
<evidence type="ECO:0000259" key="9">
    <source>
        <dbReference type="Pfam" id="PF05209"/>
    </source>
</evidence>
<evidence type="ECO:0000256" key="3">
    <source>
        <dbReference type="ARBA" id="ARBA00023210"/>
    </source>
</evidence>
<dbReference type="Gene3D" id="3.30.70.260">
    <property type="match status" value="1"/>
</dbReference>
<organism evidence="10 11">
    <name type="scientific">Ideonella azotifigens</name>
    <dbReference type="NCBI Taxonomy" id="513160"/>
    <lineage>
        <taxon>Bacteria</taxon>
        <taxon>Pseudomonadati</taxon>
        <taxon>Pseudomonadota</taxon>
        <taxon>Betaproteobacteria</taxon>
        <taxon>Burkholderiales</taxon>
        <taxon>Sphaerotilaceae</taxon>
        <taxon>Ideonella</taxon>
    </lineage>
</organism>
<dbReference type="EMBL" id="BAAAEW010000002">
    <property type="protein sequence ID" value="GAA0740140.1"/>
    <property type="molecule type" value="Genomic_DNA"/>
</dbReference>
<comment type="caution">
    <text evidence="10">The sequence shown here is derived from an EMBL/GenBank/DDBJ whole genome shotgun (WGS) entry which is preliminary data.</text>
</comment>
<dbReference type="NCBIfam" id="TIGR01222">
    <property type="entry name" value="minC"/>
    <property type="match status" value="1"/>
</dbReference>
<feature type="region of interest" description="Disordered" evidence="7">
    <location>
        <begin position="103"/>
        <end position="125"/>
    </location>
</feature>
<proteinExistence type="inferred from homology"/>
<keyword evidence="11" id="KW-1185">Reference proteome</keyword>
<keyword evidence="3 6" id="KW-0717">Septation</keyword>
<dbReference type="SUPFAM" id="SSF63848">
    <property type="entry name" value="Cell-division inhibitor MinC, C-terminal domain"/>
    <property type="match status" value="1"/>
</dbReference>
<evidence type="ECO:0000256" key="6">
    <source>
        <dbReference type="HAMAP-Rule" id="MF_00267"/>
    </source>
</evidence>
<protein>
    <recommendedName>
        <fullName evidence="6">Probable septum site-determining protein MinC</fullName>
    </recommendedName>
</protein>
<gene>
    <name evidence="6 10" type="primary">minC</name>
    <name evidence="10" type="ORF">GCM10009107_01480</name>
</gene>
<feature type="domain" description="Septum formation inhibitor MinC N-terminal" evidence="9">
    <location>
        <begin position="19"/>
        <end position="91"/>
    </location>
</feature>
<name>A0ABN1JHS3_9BURK</name>
<accession>A0ABN1JHS3</accession>
<dbReference type="InterPro" id="IPR013033">
    <property type="entry name" value="MinC"/>
</dbReference>
<keyword evidence="2 6" id="KW-0132">Cell division</keyword>
<dbReference type="InterPro" id="IPR005526">
    <property type="entry name" value="Septum_form_inhib_MinC_C"/>
</dbReference>
<dbReference type="InterPro" id="IPR016098">
    <property type="entry name" value="CAP/MinC_C"/>
</dbReference>
<evidence type="ECO:0000256" key="1">
    <source>
        <dbReference type="ARBA" id="ARBA00006291"/>
    </source>
</evidence>
<dbReference type="InterPro" id="IPR036145">
    <property type="entry name" value="MinC_C_sf"/>
</dbReference>
<evidence type="ECO:0000313" key="11">
    <source>
        <dbReference type="Proteomes" id="UP001500279"/>
    </source>
</evidence>
<dbReference type="Gene3D" id="2.160.20.70">
    <property type="match status" value="1"/>
</dbReference>
<dbReference type="InterPro" id="IPR007874">
    <property type="entry name" value="MinC_N"/>
</dbReference>
<keyword evidence="4 6" id="KW-0131">Cell cycle</keyword>
<evidence type="ECO:0000256" key="4">
    <source>
        <dbReference type="ARBA" id="ARBA00023306"/>
    </source>
</evidence>
<dbReference type="HAMAP" id="MF_00267">
    <property type="entry name" value="MinC"/>
    <property type="match status" value="1"/>
</dbReference>
<evidence type="ECO:0000256" key="5">
    <source>
        <dbReference type="ARBA" id="ARBA00025606"/>
    </source>
</evidence>
<dbReference type="Pfam" id="PF03775">
    <property type="entry name" value="MinC_C"/>
    <property type="match status" value="1"/>
</dbReference>
<reference evidence="10 11" key="1">
    <citation type="journal article" date="2019" name="Int. J. Syst. Evol. Microbiol.">
        <title>The Global Catalogue of Microorganisms (GCM) 10K type strain sequencing project: providing services to taxonomists for standard genome sequencing and annotation.</title>
        <authorList>
            <consortium name="The Broad Institute Genomics Platform"/>
            <consortium name="The Broad Institute Genome Sequencing Center for Infectious Disease"/>
            <person name="Wu L."/>
            <person name="Ma J."/>
        </authorList>
    </citation>
    <scope>NUCLEOTIDE SEQUENCE [LARGE SCALE GENOMIC DNA]</scope>
    <source>
        <strain evidence="10 11">JCM 15503</strain>
    </source>
</reference>